<dbReference type="InParanoid" id="A0A078B3F2"/>
<evidence type="ECO:0000259" key="1">
    <source>
        <dbReference type="PROSITE" id="PS50222"/>
    </source>
</evidence>
<evidence type="ECO:0000313" key="2">
    <source>
        <dbReference type="EMBL" id="CDW88033.1"/>
    </source>
</evidence>
<gene>
    <name evidence="2" type="primary">Contig13784.g14699</name>
    <name evidence="2" type="ORF">STYLEM_17148</name>
</gene>
<dbReference type="InterPro" id="IPR011992">
    <property type="entry name" value="EF-hand-dom_pair"/>
</dbReference>
<dbReference type="AlphaFoldDB" id="A0A078B3F2"/>
<reference evidence="2 3" key="1">
    <citation type="submission" date="2014-06" db="EMBL/GenBank/DDBJ databases">
        <authorList>
            <person name="Swart Estienne"/>
        </authorList>
    </citation>
    <scope>NUCLEOTIDE SEQUENCE [LARGE SCALE GENOMIC DNA]</scope>
    <source>
        <strain evidence="2 3">130c</strain>
    </source>
</reference>
<dbReference type="Gene3D" id="1.10.238.10">
    <property type="entry name" value="EF-hand"/>
    <property type="match status" value="1"/>
</dbReference>
<dbReference type="InterPro" id="IPR002048">
    <property type="entry name" value="EF_hand_dom"/>
</dbReference>
<dbReference type="PROSITE" id="PS50222">
    <property type="entry name" value="EF_HAND_2"/>
    <property type="match status" value="1"/>
</dbReference>
<keyword evidence="3" id="KW-1185">Reference proteome</keyword>
<evidence type="ECO:0000313" key="3">
    <source>
        <dbReference type="Proteomes" id="UP000039865"/>
    </source>
</evidence>
<accession>A0A078B3F2</accession>
<dbReference type="GO" id="GO:0005509">
    <property type="term" value="F:calcium ion binding"/>
    <property type="evidence" value="ECO:0007669"/>
    <property type="project" value="InterPro"/>
</dbReference>
<proteinExistence type="predicted"/>
<dbReference type="SUPFAM" id="SSF47473">
    <property type="entry name" value="EF-hand"/>
    <property type="match status" value="1"/>
</dbReference>
<organism evidence="2 3">
    <name type="scientific">Stylonychia lemnae</name>
    <name type="common">Ciliate</name>
    <dbReference type="NCBI Taxonomy" id="5949"/>
    <lineage>
        <taxon>Eukaryota</taxon>
        <taxon>Sar</taxon>
        <taxon>Alveolata</taxon>
        <taxon>Ciliophora</taxon>
        <taxon>Intramacronucleata</taxon>
        <taxon>Spirotrichea</taxon>
        <taxon>Stichotrichia</taxon>
        <taxon>Sporadotrichida</taxon>
        <taxon>Oxytrichidae</taxon>
        <taxon>Stylonychinae</taxon>
        <taxon>Stylonychia</taxon>
    </lineage>
</organism>
<protein>
    <recommendedName>
        <fullName evidence="1">EF-hand domain-containing protein</fullName>
    </recommendedName>
</protein>
<name>A0A078B3F2_STYLE</name>
<dbReference type="EMBL" id="CCKQ01016154">
    <property type="protein sequence ID" value="CDW88033.1"/>
    <property type="molecule type" value="Genomic_DNA"/>
</dbReference>
<feature type="domain" description="EF-hand" evidence="1">
    <location>
        <begin position="289"/>
        <end position="324"/>
    </location>
</feature>
<dbReference type="Proteomes" id="UP000039865">
    <property type="component" value="Unassembled WGS sequence"/>
</dbReference>
<sequence length="547" mass="64189">MSQAELEDVQQDADFDELCSKNQLVQVKGTKSTFRFFTDSAICMATQASAFQWSFQESTSYWELNSIQNSLFGAKVYKCNTVWWFNPNWIVEKIPPGVYHIYIRHGNTEVWSGEFKLYHSEGINRQEAAFHATKAFKEDINFGQNYNQVLNSYVATLDLSESEGLSCIGMEIFSQQNCIQNYLIEGSILVPATDLENPPSFYFPLKIDNNLQLDYSRKVKEMEVIRPRKVRDEALEQKLDKEDDEWYRKEHISRRRQQIEEQKLNGTYVENQEKFENLEQEEDTEAEKRIKKAFVEIWDKYDTNLNGYLEYPEFREYTIDIHKLINAPIDEQKIMQYFLRSDHENRKKLSQRNIQWLIEQIVELLKQQEAKQKECLEIGDYQELTAMLLNRYNQIQGIKGKVTGETEGNTHEDADNILSSQSKWCITGASNATAIINLDEEISFNCLGLLSANDCPYRDPVTFEFWIYESKKKEDGEGSDENSDEESDDNNEKNFKSLIKIENLKFTDRYQPRLFELSDKEPIKGSKFKLYIESNSSELQLSQIMFY</sequence>